<dbReference type="RefSeq" id="WP_346819155.1">
    <property type="nucleotide sequence ID" value="NZ_JBDKWZ010000001.1"/>
</dbReference>
<accession>A0AAW9RY53</accession>
<reference evidence="1 2" key="1">
    <citation type="submission" date="2024-04" db="EMBL/GenBank/DDBJ databases">
        <title>Novel genus in family Flammeovirgaceae.</title>
        <authorList>
            <person name="Nguyen T.H."/>
            <person name="Vuong T.Q."/>
            <person name="Le H."/>
            <person name="Kim S.-G."/>
        </authorList>
    </citation>
    <scope>NUCLEOTIDE SEQUENCE [LARGE SCALE GENOMIC DNA]</scope>
    <source>
        <strain evidence="1 2">JCM 23209</strain>
    </source>
</reference>
<sequence length="522" mass="63280">MAKERSDALFHLIKSLKKSEKRYFKLTIGYEDKSKDPKFLRLFELLDKQTVLSEESLLLQEPSIKKEQLSNLKAHLYLKILHCLKMYHEAKVPDIEIRELVNYAEILYNRCLYEQCVQILKKAKKRAIRNDNLELLLEILKWEKKVLGHTIAKDNQKRVNKIIEEVNDVNQRINTINSFSNLAVKLNSYYLKVGYIRNKSEYERVQRIFQTELPEYSEEQLSFTEKLHLYDLLVGYYFFLQDFEQGYHYAKKWVALYGQTQDLIISHLSLYIKGINNLMIAQYRLWKYYEFVDTNKKLKAIKRLPKVTLNENIQVKLFKYTYVHEFNRYFMLGDFDKGVALMNKIKSNLEVYINQLDRHSRLIMYYKIACLYFGSDHHREVVFWLNKIINTPEIDIREDIHCFARILNLVSHYELDNMDVIEYYIRSTYRFLLKKDDLHFYQKYILNFLKHLNKNMTQEELIRHFQQLREQLIPLTKSKFDKRPFIYFDIISWLESKIQNRRVQEVIREKALQRIYLEAEAF</sequence>
<organism evidence="1 2">
    <name type="scientific">Rapidithrix thailandica</name>
    <dbReference type="NCBI Taxonomy" id="413964"/>
    <lineage>
        <taxon>Bacteria</taxon>
        <taxon>Pseudomonadati</taxon>
        <taxon>Bacteroidota</taxon>
        <taxon>Cytophagia</taxon>
        <taxon>Cytophagales</taxon>
        <taxon>Flammeovirgaceae</taxon>
        <taxon>Rapidithrix</taxon>
    </lineage>
</organism>
<dbReference type="EMBL" id="JBDKWZ010000001">
    <property type="protein sequence ID" value="MEN7546367.1"/>
    <property type="molecule type" value="Genomic_DNA"/>
</dbReference>
<comment type="caution">
    <text evidence="1">The sequence shown here is derived from an EMBL/GenBank/DDBJ whole genome shotgun (WGS) entry which is preliminary data.</text>
</comment>
<gene>
    <name evidence="1" type="ORF">AAG747_00515</name>
</gene>
<keyword evidence="2" id="KW-1185">Reference proteome</keyword>
<dbReference type="Proteomes" id="UP001403385">
    <property type="component" value="Unassembled WGS sequence"/>
</dbReference>
<proteinExistence type="predicted"/>
<dbReference type="AlphaFoldDB" id="A0AAW9RY53"/>
<evidence type="ECO:0000313" key="1">
    <source>
        <dbReference type="EMBL" id="MEN7546367.1"/>
    </source>
</evidence>
<name>A0AAW9RY53_9BACT</name>
<evidence type="ECO:0000313" key="2">
    <source>
        <dbReference type="Proteomes" id="UP001403385"/>
    </source>
</evidence>
<protein>
    <submittedName>
        <fullName evidence="1">Uncharacterized protein</fullName>
    </submittedName>
</protein>